<dbReference type="AlphaFoldDB" id="A0A979FG57"/>
<keyword evidence="2" id="KW-1185">Reference proteome</keyword>
<name>A0A979FG57_HYAAZ</name>
<evidence type="ECO:0000313" key="2">
    <source>
        <dbReference type="Proteomes" id="UP000694843"/>
    </source>
</evidence>
<feature type="compositionally biased region" description="Pro residues" evidence="1">
    <location>
        <begin position="8"/>
        <end position="30"/>
    </location>
</feature>
<feature type="region of interest" description="Disordered" evidence="1">
    <location>
        <begin position="145"/>
        <end position="200"/>
    </location>
</feature>
<sequence length="591" mass="60805">MEGGRPPSGRPSPLGAPPDGVPSSPSPPPDNTGLLPTCKDVHQTNNNRPTVLGCSEPPSSVLRSSKLKSPTIPSSNAAIMRSLFEPHADDNNFNESVSVSTISSTVVPVTASNASSCTSEVSLKLKADGSSTTAALTSAKFMRAANGTSSSPGLHPPLGAVRSPVSPSAAWDARRTKQQSPSDLSVHGNVSPGARSPCVAANNETHVPLSAASHAPVSHAPAAHAPASYAPASHAPVSQAPASHAPVSHAPAFSTQASLSPSASSASAISQPDISRVLPTTYQIQAQVHSSPYHNNSSSRISPSSSYQACHANPYQASDANSNNLVNDNAASPPGLSNHRAHGITSTISSKAHGTPSSHLGPYHAPYQTTQLLSSGQLPAPSHQVSSSHSSSSSHLSHHGISGGSNPGSGYSLSANTTHQATSPHPSTGTHQSSSSHSTSHSLGHGSLSSSQQQGHSGGGSSTINGDLTPRGMYKGDLGEERSPKSSISHLSLLSASFPCSLTSSLSDVTSEALQLETAIRNNDTYQVKRLLDLHPDTFQPPSVSRTKEPRETGLRDHHALARCLNQSHPVASTTLSKEMAEPFITTDEAQ</sequence>
<protein>
    <submittedName>
        <fullName evidence="3">Uncharacterized serine-rich protein C215.13-like</fullName>
    </submittedName>
</protein>
<feature type="compositionally biased region" description="Low complexity" evidence="1">
    <location>
        <begin position="422"/>
        <end position="455"/>
    </location>
</feature>
<feature type="compositionally biased region" description="Polar residues" evidence="1">
    <location>
        <begin position="315"/>
        <end position="330"/>
    </location>
</feature>
<feature type="compositionally biased region" description="Polar residues" evidence="1">
    <location>
        <begin position="57"/>
        <end position="73"/>
    </location>
</feature>
<feature type="region of interest" description="Disordered" evidence="1">
    <location>
        <begin position="1"/>
        <end position="73"/>
    </location>
</feature>
<feature type="compositionally biased region" description="Polar residues" evidence="1">
    <location>
        <begin position="408"/>
        <end position="421"/>
    </location>
</feature>
<gene>
    <name evidence="3" type="primary">LOC125177704</name>
</gene>
<dbReference type="Proteomes" id="UP000694843">
    <property type="component" value="Unplaced"/>
</dbReference>
<feature type="region of interest" description="Disordered" evidence="1">
    <location>
        <begin position="289"/>
        <end position="342"/>
    </location>
</feature>
<dbReference type="KEGG" id="hazt:125177704"/>
<dbReference type="GeneID" id="125177704"/>
<organism evidence="2 3">
    <name type="scientific">Hyalella azteca</name>
    <name type="common">Amphipod</name>
    <dbReference type="NCBI Taxonomy" id="294128"/>
    <lineage>
        <taxon>Eukaryota</taxon>
        <taxon>Metazoa</taxon>
        <taxon>Ecdysozoa</taxon>
        <taxon>Arthropoda</taxon>
        <taxon>Crustacea</taxon>
        <taxon>Multicrustacea</taxon>
        <taxon>Malacostraca</taxon>
        <taxon>Eumalacostraca</taxon>
        <taxon>Peracarida</taxon>
        <taxon>Amphipoda</taxon>
        <taxon>Senticaudata</taxon>
        <taxon>Talitrida</taxon>
        <taxon>Talitroidea</taxon>
        <taxon>Hyalellidae</taxon>
        <taxon>Hyalella</taxon>
    </lineage>
</organism>
<feature type="region of interest" description="Disordered" evidence="1">
    <location>
        <begin position="375"/>
        <end position="484"/>
    </location>
</feature>
<proteinExistence type="predicted"/>
<feature type="region of interest" description="Disordered" evidence="1">
    <location>
        <begin position="212"/>
        <end position="258"/>
    </location>
</feature>
<dbReference type="OMA" id="TFRTANT"/>
<dbReference type="RefSeq" id="XP_047735901.1">
    <property type="nucleotide sequence ID" value="XM_047879945.1"/>
</dbReference>
<feature type="compositionally biased region" description="Low complexity" evidence="1">
    <location>
        <begin position="382"/>
        <end position="395"/>
    </location>
</feature>
<evidence type="ECO:0000313" key="3">
    <source>
        <dbReference type="RefSeq" id="XP_047735901.1"/>
    </source>
</evidence>
<evidence type="ECO:0000256" key="1">
    <source>
        <dbReference type="SAM" id="MobiDB-lite"/>
    </source>
</evidence>
<accession>A0A979FG57</accession>
<dbReference type="OrthoDB" id="269822at2759"/>
<feature type="compositionally biased region" description="Low complexity" evidence="1">
    <location>
        <begin position="297"/>
        <end position="306"/>
    </location>
</feature>
<reference evidence="3" key="1">
    <citation type="submission" date="2025-08" db="UniProtKB">
        <authorList>
            <consortium name="RefSeq"/>
        </authorList>
    </citation>
    <scope>IDENTIFICATION</scope>
    <source>
        <tissue evidence="3">Whole organism</tissue>
    </source>
</reference>